<name>A0ACC1CMV7_9NEOP</name>
<proteinExistence type="predicted"/>
<evidence type="ECO:0000313" key="2">
    <source>
        <dbReference type="Proteomes" id="UP000824533"/>
    </source>
</evidence>
<accession>A0ACC1CMV7</accession>
<gene>
    <name evidence="1" type="ORF">K1T71_011915</name>
</gene>
<reference evidence="1 2" key="1">
    <citation type="journal article" date="2021" name="Front. Genet.">
        <title>Chromosome-Level Genome Assembly Reveals Significant Gene Expansion in the Toll and IMD Signaling Pathways of Dendrolimus kikuchii.</title>
        <authorList>
            <person name="Zhou J."/>
            <person name="Wu P."/>
            <person name="Xiong Z."/>
            <person name="Liu N."/>
            <person name="Zhao N."/>
            <person name="Ji M."/>
            <person name="Qiu Y."/>
            <person name="Yang B."/>
        </authorList>
    </citation>
    <scope>NUCLEOTIDE SEQUENCE [LARGE SCALE GENOMIC DNA]</scope>
    <source>
        <strain evidence="1">Ann1</strain>
    </source>
</reference>
<dbReference type="EMBL" id="CM034407">
    <property type="protein sequence ID" value="KAJ0172776.1"/>
    <property type="molecule type" value="Genomic_DNA"/>
</dbReference>
<dbReference type="Proteomes" id="UP000824533">
    <property type="component" value="Linkage Group LG21"/>
</dbReference>
<comment type="caution">
    <text evidence="1">The sequence shown here is derived from an EMBL/GenBank/DDBJ whole genome shotgun (WGS) entry which is preliminary data.</text>
</comment>
<sequence length="723" mass="83834">MSLLSVVLQKTKKDGSEEVEKCLEDLLPKLKNLTERIEVLSGSLQQYINDTHVNFTATKSLEQLNYKNRKVNIDTEYAKCVEEVNKFPNEFEKLENFKESWSHVNKAYHTFNDLSIAAKGKNILDRADHEFMRYNYSEAILTIKNFKMQLAGLNFDENMSKALDNLNDQAENQLALYIAHLSSEWEDLFTWSEKHALNFITYSLSVEQSDPTLLQKVLKTLYVTDRLEAELKLFSHFFVNQLLHNVVLHNCDIFTEDHNGAIVFNIKIGLKDSTSPNCQTIFNNLTAIFEFLHSMLGSQYEGEKSFIEVLSVLIKQKFFNKIIENCIRNNLPSCNSSYEHYKNIVVELDVFNKFLIDLKFIEANNSPLNKFIDDTECVLYNKKCDKLLYDVRKLLSESISYGTAEVGSVNINENDSTSSEELWDIEKPIFLPKCVISQNVKNIMSLITEHLEESTKLPEKYSKQLVAYIKDIAVMYQCVVQEKFKVNLEACPSDIAIFFNNCFYLAHGLVGPPWCNILPRALADHLNIILLDSIQDLRVLGLEKMSLFLQTKKHNIVHSIESSDTSPWTQETFEHLDCSINKALAEMKRLKSAWLHVLPSRMYELSMCTLIQVLVQVVLERVFCNTKPIDEDLIFMLAERLEDTVVEVATLFEDPIQLESKVNSWNKFIKLPQLLKAQLLEISDLWVEKRDSFKSYTCEEVRQIVKMRFPDDKYRYEILKTIQ</sequence>
<organism evidence="1 2">
    <name type="scientific">Dendrolimus kikuchii</name>
    <dbReference type="NCBI Taxonomy" id="765133"/>
    <lineage>
        <taxon>Eukaryota</taxon>
        <taxon>Metazoa</taxon>
        <taxon>Ecdysozoa</taxon>
        <taxon>Arthropoda</taxon>
        <taxon>Hexapoda</taxon>
        <taxon>Insecta</taxon>
        <taxon>Pterygota</taxon>
        <taxon>Neoptera</taxon>
        <taxon>Endopterygota</taxon>
        <taxon>Lepidoptera</taxon>
        <taxon>Glossata</taxon>
        <taxon>Ditrysia</taxon>
        <taxon>Bombycoidea</taxon>
        <taxon>Lasiocampidae</taxon>
        <taxon>Dendrolimus</taxon>
    </lineage>
</organism>
<protein>
    <submittedName>
        <fullName evidence="1">Uncharacterized protein</fullName>
    </submittedName>
</protein>
<keyword evidence="2" id="KW-1185">Reference proteome</keyword>
<evidence type="ECO:0000313" key="1">
    <source>
        <dbReference type="EMBL" id="KAJ0172776.1"/>
    </source>
</evidence>